<evidence type="ECO:0000256" key="6">
    <source>
        <dbReference type="SAM" id="MobiDB-lite"/>
    </source>
</evidence>
<dbReference type="RefSeq" id="XP_016587393.1">
    <property type="nucleotide sequence ID" value="XM_016735501.1"/>
</dbReference>
<feature type="transmembrane region" description="Helical" evidence="7">
    <location>
        <begin position="557"/>
        <end position="580"/>
    </location>
</feature>
<evidence type="ECO:0000256" key="1">
    <source>
        <dbReference type="ARBA" id="ARBA00004141"/>
    </source>
</evidence>
<dbReference type="GO" id="GO:0016020">
    <property type="term" value="C:membrane"/>
    <property type="evidence" value="ECO:0007669"/>
    <property type="project" value="UniProtKB-SubCell"/>
</dbReference>
<feature type="chain" id="PRO_5002454889" description="Membrane protein TMS1" evidence="8">
    <location>
        <begin position="26"/>
        <end position="585"/>
    </location>
</feature>
<dbReference type="OrthoDB" id="5963193at2759"/>
<proteinExistence type="inferred from homology"/>
<protein>
    <recommendedName>
        <fullName evidence="11">Membrane protein TMS1</fullName>
    </recommendedName>
</protein>
<dbReference type="PANTHER" id="PTHR10383">
    <property type="entry name" value="SERINE INCORPORATOR"/>
    <property type="match status" value="1"/>
</dbReference>
<keyword evidence="8" id="KW-0732">Signal</keyword>
<evidence type="ECO:0000256" key="5">
    <source>
        <dbReference type="ARBA" id="ARBA00023136"/>
    </source>
</evidence>
<feature type="transmembrane region" description="Helical" evidence="7">
    <location>
        <begin position="393"/>
        <end position="412"/>
    </location>
</feature>
<name>A0A0F2M521_SPOSC</name>
<feature type="transmembrane region" description="Helical" evidence="7">
    <location>
        <begin position="325"/>
        <end position="342"/>
    </location>
</feature>
<feature type="transmembrane region" description="Helical" evidence="7">
    <location>
        <begin position="244"/>
        <end position="267"/>
    </location>
</feature>
<feature type="transmembrane region" description="Helical" evidence="7">
    <location>
        <begin position="137"/>
        <end position="159"/>
    </location>
</feature>
<reference evidence="9 10" key="1">
    <citation type="journal article" date="2014" name="BMC Genomics">
        <title>Comparative genomics of the major fungal agents of human and animal Sporotrichosis: Sporothrix schenckii and Sporothrix brasiliensis.</title>
        <authorList>
            <person name="Teixeira M.M."/>
            <person name="de Almeida L.G."/>
            <person name="Kubitschek-Barreira P."/>
            <person name="Alves F.L."/>
            <person name="Kioshima E.S."/>
            <person name="Abadio A.K."/>
            <person name="Fernandes L."/>
            <person name="Derengowski L.S."/>
            <person name="Ferreira K.S."/>
            <person name="Souza R.C."/>
            <person name="Ruiz J.C."/>
            <person name="de Andrade N.C."/>
            <person name="Paes H.C."/>
            <person name="Nicola A.M."/>
            <person name="Albuquerque P."/>
            <person name="Gerber A.L."/>
            <person name="Martins V.P."/>
            <person name="Peconick L.D."/>
            <person name="Neto A.V."/>
            <person name="Chaucanez C.B."/>
            <person name="Silva P.A."/>
            <person name="Cunha O.L."/>
            <person name="de Oliveira F.F."/>
            <person name="dos Santos T.C."/>
            <person name="Barros A.L."/>
            <person name="Soares M.A."/>
            <person name="de Oliveira L.M."/>
            <person name="Marini M.M."/>
            <person name="Villalobos-Duno H."/>
            <person name="Cunha M.M."/>
            <person name="de Hoog S."/>
            <person name="da Silveira J.F."/>
            <person name="Henrissat B."/>
            <person name="Nino-Vega G.A."/>
            <person name="Cisalpino P.S."/>
            <person name="Mora-Montes H.M."/>
            <person name="Almeida S.R."/>
            <person name="Stajich J.E."/>
            <person name="Lopes-Bezerra L.M."/>
            <person name="Vasconcelos A.T."/>
            <person name="Felipe M.S."/>
        </authorList>
    </citation>
    <scope>NUCLEOTIDE SEQUENCE [LARGE SCALE GENOMIC DNA]</scope>
    <source>
        <strain evidence="9 10">1099-18</strain>
    </source>
</reference>
<dbReference type="Proteomes" id="UP000033710">
    <property type="component" value="Unassembled WGS sequence"/>
</dbReference>
<accession>A0A0F2M521</accession>
<evidence type="ECO:0000313" key="9">
    <source>
        <dbReference type="EMBL" id="KJR84717.1"/>
    </source>
</evidence>
<comment type="similarity">
    <text evidence="2">Belongs to the TDE1 family.</text>
</comment>
<feature type="transmembrane region" description="Helical" evidence="7">
    <location>
        <begin position="190"/>
        <end position="208"/>
    </location>
</feature>
<dbReference type="Pfam" id="PF03348">
    <property type="entry name" value="Serinc"/>
    <property type="match status" value="1"/>
</dbReference>
<reference evidence="9 10" key="2">
    <citation type="journal article" date="2015" name="Eukaryot. Cell">
        <title>Asexual propagation of a virulent clone complex in a human and feline outbreak of sporotrichosis.</title>
        <authorList>
            <person name="Teixeira Mde M."/>
            <person name="Rodrigues A.M."/>
            <person name="Tsui C.K."/>
            <person name="de Almeida L.G."/>
            <person name="Van Diepeningen A.D."/>
            <person name="van den Ende B.G."/>
            <person name="Fernandes G.F."/>
            <person name="Kano R."/>
            <person name="Hamelin R.C."/>
            <person name="Lopes-Bezerra L.M."/>
            <person name="Vasconcelos A.T."/>
            <person name="de Hoog S."/>
            <person name="de Camargo Z.P."/>
            <person name="Felipe M.S."/>
        </authorList>
    </citation>
    <scope>NUCLEOTIDE SEQUENCE [LARGE SCALE GENOMIC DNA]</scope>
    <source>
        <strain evidence="9 10">1099-18</strain>
    </source>
</reference>
<feature type="region of interest" description="Disordered" evidence="6">
    <location>
        <begin position="424"/>
        <end position="508"/>
    </location>
</feature>
<evidence type="ECO:0008006" key="11">
    <source>
        <dbReference type="Google" id="ProtNLM"/>
    </source>
</evidence>
<evidence type="ECO:0000256" key="7">
    <source>
        <dbReference type="SAM" id="Phobius"/>
    </source>
</evidence>
<dbReference type="AlphaFoldDB" id="A0A0F2M521"/>
<feature type="transmembrane region" description="Helical" evidence="7">
    <location>
        <begin position="518"/>
        <end position="537"/>
    </location>
</feature>
<keyword evidence="3 7" id="KW-0812">Transmembrane</keyword>
<evidence type="ECO:0000256" key="4">
    <source>
        <dbReference type="ARBA" id="ARBA00022989"/>
    </source>
</evidence>
<evidence type="ECO:0000256" key="8">
    <source>
        <dbReference type="SAM" id="SignalP"/>
    </source>
</evidence>
<comment type="caution">
    <text evidence="9">The sequence shown here is derived from an EMBL/GenBank/DDBJ whole genome shotgun (WGS) entry which is preliminary data.</text>
</comment>
<comment type="subcellular location">
    <subcellularLocation>
        <location evidence="1">Membrane</location>
        <topology evidence="1">Multi-pass membrane protein</topology>
    </subcellularLocation>
</comment>
<organism evidence="9 10">
    <name type="scientific">Sporothrix schenckii 1099-18</name>
    <dbReference type="NCBI Taxonomy" id="1397361"/>
    <lineage>
        <taxon>Eukaryota</taxon>
        <taxon>Fungi</taxon>
        <taxon>Dikarya</taxon>
        <taxon>Ascomycota</taxon>
        <taxon>Pezizomycotina</taxon>
        <taxon>Sordariomycetes</taxon>
        <taxon>Sordariomycetidae</taxon>
        <taxon>Ophiostomatales</taxon>
        <taxon>Ophiostomataceae</taxon>
        <taxon>Sporothrix</taxon>
    </lineage>
</organism>
<feature type="signal peptide" evidence="8">
    <location>
        <begin position="1"/>
        <end position="25"/>
    </location>
</feature>
<feature type="transmembrane region" description="Helical" evidence="7">
    <location>
        <begin position="220"/>
        <end position="238"/>
    </location>
</feature>
<feature type="compositionally biased region" description="Basic and acidic residues" evidence="6">
    <location>
        <begin position="497"/>
        <end position="508"/>
    </location>
</feature>
<feature type="transmembrane region" description="Helical" evidence="7">
    <location>
        <begin position="288"/>
        <end position="313"/>
    </location>
</feature>
<sequence length="585" mass="63560">MTHSGAALQVCLVHSACLLFRRLATFLVPRHLLQHNTTSPHHHITNGSSTPFHELGYPTPKRYSHRLPSLTNANLSDSVGRPATPAARMGALLSLPLLAVPSAATVLSFAASCCGAATCSMVCSACGKCGNSVATRIGYALILLINSILAWIMETPWAVKKLEHLMLDYVKINCPTGQCYGWLAVHRINFALGLFHLIFAGLLIGVSSSKQPRAALQNGYWGPKIIAWLAFIVLSFLIPDEFYLFWGNYVSLACAMLFLILGLILLVDMAHSWAEYCLEQIENTESRVWRAVLVGSTLGMYLGSIAMTVLQYVFFGRGGCSMNQAAITINLILLLVVSAVSVHPTVQEYNPKAGLAQAAMVAVYCTYLTMSAVSMKPDTTEDRHCNPLLLAQGTRTTSVVIGAIVTMLTVAWTTTRAATQTLGLGGSRTGGIRLPDDDDLDGAHDGSSSYSAHGLVTTQPSRREMRAEALRRAVAEGSLPADAMLSDDDDDSDDEDSGRGGKSGDDERGSTQYNYTTFHIIFFLATAWVATLLTMNYEDSTRDGDFATVGRTYWATWVKIVSSWGCYALYIWTLVAPVVLPDRFE</sequence>
<evidence type="ECO:0000256" key="3">
    <source>
        <dbReference type="ARBA" id="ARBA00022692"/>
    </source>
</evidence>
<dbReference type="PANTHER" id="PTHR10383:SF9">
    <property type="entry name" value="SERINE INCORPORATOR, ISOFORM F"/>
    <property type="match status" value="1"/>
</dbReference>
<dbReference type="GeneID" id="27670778"/>
<dbReference type="KEGG" id="ssck:SPSK_08915"/>
<dbReference type="VEuPathDB" id="FungiDB:SPSK_08915"/>
<gene>
    <name evidence="9" type="ORF">SPSK_08915</name>
</gene>
<feature type="transmembrane region" description="Helical" evidence="7">
    <location>
        <begin position="354"/>
        <end position="373"/>
    </location>
</feature>
<keyword evidence="4 7" id="KW-1133">Transmembrane helix</keyword>
<evidence type="ECO:0000256" key="2">
    <source>
        <dbReference type="ARBA" id="ARBA00006665"/>
    </source>
</evidence>
<feature type="compositionally biased region" description="Basic and acidic residues" evidence="6">
    <location>
        <begin position="461"/>
        <end position="474"/>
    </location>
</feature>
<evidence type="ECO:0000313" key="10">
    <source>
        <dbReference type="Proteomes" id="UP000033710"/>
    </source>
</evidence>
<dbReference type="InterPro" id="IPR005016">
    <property type="entry name" value="TDE1/TMS"/>
</dbReference>
<dbReference type="EMBL" id="AXCR01000007">
    <property type="protein sequence ID" value="KJR84717.1"/>
    <property type="molecule type" value="Genomic_DNA"/>
</dbReference>
<feature type="compositionally biased region" description="Acidic residues" evidence="6">
    <location>
        <begin position="485"/>
        <end position="496"/>
    </location>
</feature>
<keyword evidence="5 7" id="KW-0472">Membrane</keyword>